<feature type="non-terminal residue" evidence="1">
    <location>
        <position position="1"/>
    </location>
</feature>
<name>A0A0F8YX69_9ZZZZ</name>
<dbReference type="EMBL" id="LAZR01054498">
    <property type="protein sequence ID" value="KKK78425.1"/>
    <property type="molecule type" value="Genomic_DNA"/>
</dbReference>
<gene>
    <name evidence="1" type="ORF">LCGC14_2843690</name>
</gene>
<dbReference type="AlphaFoldDB" id="A0A0F8YX69"/>
<sequence>VPGQLSELQRLFGQSEQLLGGQQGLFDQDILPLLQELSRTGLRTDTAGIREAALRGFERETVPLALEQLSGDFGLRSTGTRNLLVEQGRDLEADLAGIEFEASELANQRRAGAPGLFQNILGQQFGQQGQLFGQQQGLFGSQLAGAGGLGQVAGLLQQLDPSNRLLQAFLQLSSGGGAVPFQPGSPSPNVSAGNAGAVAGGAGALITAVCWIAAELYGWNSIERMLARGFIINWSERSVVGNVVRKLYTRFGERIAVASRTHPWLRKLCKVFIGWAVANGRREFAYGNYT</sequence>
<reference evidence="1" key="1">
    <citation type="journal article" date="2015" name="Nature">
        <title>Complex archaea that bridge the gap between prokaryotes and eukaryotes.</title>
        <authorList>
            <person name="Spang A."/>
            <person name="Saw J.H."/>
            <person name="Jorgensen S.L."/>
            <person name="Zaremba-Niedzwiedzka K."/>
            <person name="Martijn J."/>
            <person name="Lind A.E."/>
            <person name="van Eijk R."/>
            <person name="Schleper C."/>
            <person name="Guy L."/>
            <person name="Ettema T.J."/>
        </authorList>
    </citation>
    <scope>NUCLEOTIDE SEQUENCE</scope>
</reference>
<organism evidence="1">
    <name type="scientific">marine sediment metagenome</name>
    <dbReference type="NCBI Taxonomy" id="412755"/>
    <lineage>
        <taxon>unclassified sequences</taxon>
        <taxon>metagenomes</taxon>
        <taxon>ecological metagenomes</taxon>
    </lineage>
</organism>
<accession>A0A0F8YX69</accession>
<protein>
    <submittedName>
        <fullName evidence="1">Uncharacterized protein</fullName>
    </submittedName>
</protein>
<evidence type="ECO:0000313" key="1">
    <source>
        <dbReference type="EMBL" id="KKK78425.1"/>
    </source>
</evidence>
<comment type="caution">
    <text evidence="1">The sequence shown here is derived from an EMBL/GenBank/DDBJ whole genome shotgun (WGS) entry which is preliminary data.</text>
</comment>
<proteinExistence type="predicted"/>